<dbReference type="SUPFAM" id="SSF63520">
    <property type="entry name" value="PTS-regulatory domain, PRD"/>
    <property type="match status" value="1"/>
</dbReference>
<keyword evidence="1" id="KW-0808">Transferase</keyword>
<dbReference type="InterPro" id="IPR002078">
    <property type="entry name" value="Sigma_54_int"/>
</dbReference>
<dbReference type="GO" id="GO:0006355">
    <property type="term" value="P:regulation of DNA-templated transcription"/>
    <property type="evidence" value="ECO:0007669"/>
    <property type="project" value="InterPro"/>
</dbReference>
<dbReference type="EMBL" id="LK932505">
    <property type="protein sequence ID" value="CDS85701.1"/>
    <property type="molecule type" value="Genomic_DNA"/>
</dbReference>
<dbReference type="Gene3D" id="1.10.10.60">
    <property type="entry name" value="Homeodomain-like"/>
    <property type="match status" value="1"/>
</dbReference>
<evidence type="ECO:0000313" key="8">
    <source>
        <dbReference type="EMBL" id="CDS85701.1"/>
    </source>
</evidence>
<dbReference type="PROSITE" id="PS51372">
    <property type="entry name" value="PRD_2"/>
    <property type="match status" value="1"/>
</dbReference>
<dbReference type="InterPro" id="IPR036662">
    <property type="entry name" value="PTS_EIIA_man-typ_sf"/>
</dbReference>
<evidence type="ECO:0000259" key="6">
    <source>
        <dbReference type="PROSITE" id="PS51096"/>
    </source>
</evidence>
<organism evidence="9">
    <name type="scientific">Clostridioides difficile</name>
    <name type="common">Peptoclostridium difficile</name>
    <dbReference type="NCBI Taxonomy" id="1496"/>
    <lineage>
        <taxon>Bacteria</taxon>
        <taxon>Bacillati</taxon>
        <taxon>Bacillota</taxon>
        <taxon>Clostridia</taxon>
        <taxon>Peptostreptococcales</taxon>
        <taxon>Peptostreptococcaceae</taxon>
        <taxon>Clostridioides</taxon>
    </lineage>
</organism>
<dbReference type="GO" id="GO:0005524">
    <property type="term" value="F:ATP binding"/>
    <property type="evidence" value="ECO:0007669"/>
    <property type="project" value="UniProtKB-KW"/>
</dbReference>
<dbReference type="InterPro" id="IPR003593">
    <property type="entry name" value="AAA+_ATPase"/>
</dbReference>
<dbReference type="Gene3D" id="1.10.1790.10">
    <property type="entry name" value="PRD domain"/>
    <property type="match status" value="1"/>
</dbReference>
<feature type="domain" description="PTS EIIA type-4" evidence="6">
    <location>
        <begin position="595"/>
        <end position="732"/>
    </location>
</feature>
<dbReference type="Gene3D" id="3.40.50.510">
    <property type="entry name" value="Phosphotransferase system, mannose-type IIA component"/>
    <property type="match status" value="1"/>
</dbReference>
<sequence length="967" mass="111200">MELRDKLVNIINTENKKDPLTDVQIAKFLSTTRENITNLRKELNISNSRQRRYPYLKSAISAILQKNKNISISEITRELMTEGFNISRRVVEELLPKESLEMDVVEESEEESNDPFETLIGNKGSLRNAVEQAKSAILYPPKGLPTLIIGESGVGKSLFSRHMYEFAKQKKIVKESSNFVVFNCADYSDNPQLLLSLLFGYKKGAFTGAEYDTPGLVEEADEGVLFLDEIHRLPPKGQEILFSILDRGKFRRLGETNAERKVSIMLIGATTENVETNLLLTFRRRIPMLITLPPLHDRLLKEKIDLIYNIFQQECNRINAKIFVDKNVIEILALKKFSGNIGQLQNMIQVLCARAFMKFINSKDEDSESIVVVDINEVLKLKDSFKDTAFQEIEYTEIRKYLKNAIFIPFNLEESSIKGSLLSDEYILPEDIYKTIEKKYYDLKSLDIEDIDIENILWTFILNRFADLKFNLDSNEEIFSMSDLNSFVSDSLVKLVKELMNDIVEKNMNLEVNKNMFKYLAIHLEEAIKRIKLNQKIINVNLEKIKIDFSKEYEISKSFAIKIEESIGIKISDDEIGFITLYIKSALKNEVKKDKVGLIIISHGRIATETVNVVKELLGVKFPVAIDMPLDEKPINIYNKAVELSKIIDQGKGILFLVDIGSLTNIGQIVNKRTNISTKTIDRVDLLMALEATRKVSMGEEELDEIFFSLLKDRMGYNYELEKHIDKSNAIITLCLTGEGTAKYISKTLEEKYDNTKCYQMSALDENLFCKIENLKETNNILAIVGTINPKIPGINFIPYNKELFKNLDIYLSKSKQQDDRPVKSYERMLDEDLVIFEPDIYFKKDLLEYVCSILINKEYVEKDYLDSVLHREEMLPTYSKGAIGVPHGDSSTVNSTRFVFVKLKNPIDWGVGNVNFIFMPVFQANDKEIVKNVLEILKDAEFMNNANKCFDKDAFRRIIFDKFKHL</sequence>
<keyword evidence="2" id="KW-0547">Nucleotide-binding</keyword>
<dbReference type="GO" id="GO:0016020">
    <property type="term" value="C:membrane"/>
    <property type="evidence" value="ECO:0007669"/>
    <property type="project" value="InterPro"/>
</dbReference>
<dbReference type="RefSeq" id="WP_021366857.1">
    <property type="nucleotide sequence ID" value="NZ_BBYB01000197.1"/>
</dbReference>
<dbReference type="GO" id="GO:0016740">
    <property type="term" value="F:transferase activity"/>
    <property type="evidence" value="ECO:0007669"/>
    <property type="project" value="UniProtKB-KW"/>
</dbReference>
<dbReference type="SUPFAM" id="SSF53062">
    <property type="entry name" value="PTS system fructose IIA component-like"/>
    <property type="match status" value="1"/>
</dbReference>
<dbReference type="AlphaFoldDB" id="A0A069AHM9"/>
<evidence type="ECO:0000313" key="9">
    <source>
        <dbReference type="EMBL" id="CDS87682.1"/>
    </source>
</evidence>
<dbReference type="Gene3D" id="3.40.50.300">
    <property type="entry name" value="P-loop containing nucleotide triphosphate hydrolases"/>
    <property type="match status" value="1"/>
</dbReference>
<dbReference type="SUPFAM" id="SSF55804">
    <property type="entry name" value="Phoshotransferase/anion transport protein"/>
    <property type="match status" value="1"/>
</dbReference>
<proteinExistence type="predicted"/>
<dbReference type="PROSITE" id="PS51096">
    <property type="entry name" value="PTS_EIIA_TYPE_4"/>
    <property type="match status" value="1"/>
</dbReference>
<accession>A0A069AHM9</accession>
<dbReference type="CDD" id="cd00009">
    <property type="entry name" value="AAA"/>
    <property type="match status" value="1"/>
</dbReference>
<evidence type="ECO:0000256" key="3">
    <source>
        <dbReference type="ARBA" id="ARBA00022840"/>
    </source>
</evidence>
<dbReference type="PANTHER" id="PTHR32071:SF38">
    <property type="entry name" value="PSP OPERON TRANSCRIPTIONAL ACTIVATOR"/>
    <property type="match status" value="1"/>
</dbReference>
<dbReference type="GO" id="GO:0009401">
    <property type="term" value="P:phosphoenolpyruvate-dependent sugar phosphotransferase system"/>
    <property type="evidence" value="ECO:0007669"/>
    <property type="project" value="InterPro"/>
</dbReference>
<dbReference type="InterPro" id="IPR011608">
    <property type="entry name" value="PRD"/>
</dbReference>
<dbReference type="InterPro" id="IPR027417">
    <property type="entry name" value="P-loop_NTPase"/>
</dbReference>
<feature type="domain" description="PTS EIIA type-2" evidence="5">
    <location>
        <begin position="828"/>
        <end position="963"/>
    </location>
</feature>
<dbReference type="PANTHER" id="PTHR32071">
    <property type="entry name" value="TRANSCRIPTIONAL REGULATORY PROTEIN"/>
    <property type="match status" value="1"/>
</dbReference>
<evidence type="ECO:0000259" key="5">
    <source>
        <dbReference type="PROSITE" id="PS51094"/>
    </source>
</evidence>
<dbReference type="Gene3D" id="3.40.930.10">
    <property type="entry name" value="Mannitol-specific EII, Chain A"/>
    <property type="match status" value="1"/>
</dbReference>
<dbReference type="PROSITE" id="PS50045">
    <property type="entry name" value="SIGMA54_INTERACT_4"/>
    <property type="match status" value="1"/>
</dbReference>
<feature type="domain" description="PRD" evidence="7">
    <location>
        <begin position="487"/>
        <end position="593"/>
    </location>
</feature>
<protein>
    <submittedName>
        <fullName evidence="9">Transcription antiterminator, PTS operon regulator</fullName>
    </submittedName>
</protein>
<dbReference type="Pfam" id="PF00158">
    <property type="entry name" value="Sigma54_activat"/>
    <property type="match status" value="1"/>
</dbReference>
<gene>
    <name evidence="10" type="ORF">BN1095_330096</name>
    <name evidence="8" type="ORF">BN1096_520436</name>
    <name evidence="9" type="ORF">BN1097_630177</name>
</gene>
<dbReference type="EMBL" id="LK932994">
    <property type="protein sequence ID" value="CDT13821.1"/>
    <property type="molecule type" value="Genomic_DNA"/>
</dbReference>
<evidence type="ECO:0000259" key="7">
    <source>
        <dbReference type="PROSITE" id="PS51372"/>
    </source>
</evidence>
<dbReference type="Pfam" id="PF00874">
    <property type="entry name" value="PRD"/>
    <property type="match status" value="1"/>
</dbReference>
<dbReference type="SUPFAM" id="SSF52540">
    <property type="entry name" value="P-loop containing nucleoside triphosphate hydrolases"/>
    <property type="match status" value="1"/>
</dbReference>
<dbReference type="InterPro" id="IPR004701">
    <property type="entry name" value="PTS_EIIA_man-typ"/>
</dbReference>
<feature type="domain" description="Sigma-54 factor interaction" evidence="4">
    <location>
        <begin position="119"/>
        <end position="353"/>
    </location>
</feature>
<dbReference type="SMART" id="SM00382">
    <property type="entry name" value="AAA"/>
    <property type="match status" value="1"/>
</dbReference>
<dbReference type="Pfam" id="PF00359">
    <property type="entry name" value="PTS_EIIA_2"/>
    <property type="match status" value="1"/>
</dbReference>
<dbReference type="InterPro" id="IPR002178">
    <property type="entry name" value="PTS_EIIA_type-2_dom"/>
</dbReference>
<dbReference type="EMBL" id="LK932402">
    <property type="protein sequence ID" value="CDS87682.1"/>
    <property type="molecule type" value="Genomic_DNA"/>
</dbReference>
<name>A0A069AHM9_CLODI</name>
<dbReference type="Pfam" id="PF03610">
    <property type="entry name" value="EIIA-man"/>
    <property type="match status" value="1"/>
</dbReference>
<dbReference type="InterPro" id="IPR016152">
    <property type="entry name" value="PTrfase/Anion_transptr"/>
</dbReference>
<evidence type="ECO:0000313" key="10">
    <source>
        <dbReference type="EMBL" id="CDT13821.1"/>
    </source>
</evidence>
<reference evidence="9" key="1">
    <citation type="submission" date="2014-07" db="EMBL/GenBank/DDBJ databases">
        <authorList>
            <person name="Monot Marc"/>
        </authorList>
    </citation>
    <scope>NUCLEOTIDE SEQUENCE</scope>
    <source>
        <strain evidence="10">7032989</strain>
        <strain evidence="9">7032994</strain>
    </source>
</reference>
<keyword evidence="3" id="KW-0067">ATP-binding</keyword>
<evidence type="ECO:0000256" key="2">
    <source>
        <dbReference type="ARBA" id="ARBA00022741"/>
    </source>
</evidence>
<evidence type="ECO:0000259" key="4">
    <source>
        <dbReference type="PROSITE" id="PS50045"/>
    </source>
</evidence>
<dbReference type="PROSITE" id="PS51094">
    <property type="entry name" value="PTS_EIIA_TYPE_2"/>
    <property type="match status" value="1"/>
</dbReference>
<dbReference type="InterPro" id="IPR036634">
    <property type="entry name" value="PRD_sf"/>
</dbReference>
<evidence type="ECO:0000256" key="1">
    <source>
        <dbReference type="ARBA" id="ARBA00022679"/>
    </source>
</evidence>